<proteinExistence type="predicted"/>
<dbReference type="InterPro" id="IPR052155">
    <property type="entry name" value="Biofilm_reg_signaling"/>
</dbReference>
<protein>
    <submittedName>
        <fullName evidence="4">Diguanylate cyclase</fullName>
    </submittedName>
</protein>
<dbReference type="InterPro" id="IPR013656">
    <property type="entry name" value="PAS_4"/>
</dbReference>
<dbReference type="AlphaFoldDB" id="A0A0X8JKS9"/>
<dbReference type="EMBL" id="CP014229">
    <property type="protein sequence ID" value="AMD90497.1"/>
    <property type="molecule type" value="Genomic_DNA"/>
</dbReference>
<gene>
    <name evidence="4" type="ORF">AXF13_10420</name>
</gene>
<evidence type="ECO:0000259" key="2">
    <source>
        <dbReference type="PROSITE" id="PS50112"/>
    </source>
</evidence>
<dbReference type="Gene3D" id="3.30.450.20">
    <property type="entry name" value="PAS domain"/>
    <property type="match status" value="2"/>
</dbReference>
<dbReference type="PANTHER" id="PTHR44757:SF2">
    <property type="entry name" value="BIOFILM ARCHITECTURE MAINTENANCE PROTEIN MBAA"/>
    <property type="match status" value="1"/>
</dbReference>
<dbReference type="SMART" id="SM00267">
    <property type="entry name" value="GGDEF"/>
    <property type="match status" value="1"/>
</dbReference>
<dbReference type="NCBIfam" id="TIGR00254">
    <property type="entry name" value="GGDEF"/>
    <property type="match status" value="1"/>
</dbReference>
<dbReference type="PROSITE" id="PS50887">
    <property type="entry name" value="GGDEF"/>
    <property type="match status" value="1"/>
</dbReference>
<feature type="domain" description="GGDEF" evidence="3">
    <location>
        <begin position="396"/>
        <end position="526"/>
    </location>
</feature>
<dbReference type="RefSeq" id="WP_062253098.1">
    <property type="nucleotide sequence ID" value="NZ_CP014229.1"/>
</dbReference>
<dbReference type="Pfam" id="PF13188">
    <property type="entry name" value="PAS_8"/>
    <property type="match status" value="1"/>
</dbReference>
<dbReference type="NCBIfam" id="TIGR00229">
    <property type="entry name" value="sensory_box"/>
    <property type="match status" value="1"/>
</dbReference>
<dbReference type="InterPro" id="IPR043128">
    <property type="entry name" value="Rev_trsase/Diguanyl_cyclase"/>
</dbReference>
<dbReference type="SMART" id="SM00091">
    <property type="entry name" value="PAS"/>
    <property type="match status" value="2"/>
</dbReference>
<sequence length="552" mass="61902">MYQCTLRIRICGADAELENILRSVPPRERFEHVFVSGGPGPDCRDLERDDVIFLKAGRISCLPEIRGAAKAGARIILLAPDPAEAAGLPDGIWDHIDDLWAGPCGAAALAARFGRLLDGLKLQRDSRLTHYYLDAVINATPSLIWFKDAVGAHLKVNDSFCRTVGKSKEDIEGRGHYYIWDLKKEEYEKGEYVCLETDTVVMEEGKTRVFDEFVKSKQGMRQFKTWKSPLFDDDGRIMGTVGVAHDVTNLATMSAELELLLGSLPFAVMITDAEDHIVNINEKFKEFFAVADSDVLGGDCRAWRENAMSGGQLVREEERAELRWKLNGREIVLDVQEQDILDVFSNRIGAIVIFRDVTLEREFERRLSRHANTDVLTGLYNRRYFYEHAQPGGTNGAESLLYVDLDHFKSVNDRWGHQAGDQALVTVAELLRASCPQAVVARLGGDEFALYWGDRPLDFLIRKARLLVKLVREAFRSSEALRLIAPSIGIVRCDEAGLTLDELIRRADVAMYTAKRGKLGYCVYEPGLEKRSDEALRSGAPDDEGAHADSRF</sequence>
<evidence type="ECO:0000256" key="1">
    <source>
        <dbReference type="SAM" id="MobiDB-lite"/>
    </source>
</evidence>
<dbReference type="InterPro" id="IPR000160">
    <property type="entry name" value="GGDEF_dom"/>
</dbReference>
<name>A0A0X8JKS9_9BACT</name>
<evidence type="ECO:0000313" key="5">
    <source>
        <dbReference type="Proteomes" id="UP000069241"/>
    </source>
</evidence>
<feature type="domain" description="PAS" evidence="2">
    <location>
        <begin position="129"/>
        <end position="174"/>
    </location>
</feature>
<dbReference type="InterPro" id="IPR029787">
    <property type="entry name" value="Nucleotide_cyclase"/>
</dbReference>
<organism evidence="4 5">
    <name type="scientific">Desulfovibrio fairfieldensis</name>
    <dbReference type="NCBI Taxonomy" id="44742"/>
    <lineage>
        <taxon>Bacteria</taxon>
        <taxon>Pseudomonadati</taxon>
        <taxon>Thermodesulfobacteriota</taxon>
        <taxon>Desulfovibrionia</taxon>
        <taxon>Desulfovibrionales</taxon>
        <taxon>Desulfovibrionaceae</taxon>
        <taxon>Desulfovibrio</taxon>
    </lineage>
</organism>
<reference evidence="5" key="1">
    <citation type="submission" date="2016-02" db="EMBL/GenBank/DDBJ databases">
        <authorList>
            <person name="Holder M.E."/>
            <person name="Ajami N.J."/>
            <person name="Petrosino J.F."/>
        </authorList>
    </citation>
    <scope>NUCLEOTIDE SEQUENCE [LARGE SCALE GENOMIC DNA]</scope>
    <source>
        <strain evidence="5">CCUG 45958</strain>
    </source>
</reference>
<evidence type="ECO:0000259" key="3">
    <source>
        <dbReference type="PROSITE" id="PS50887"/>
    </source>
</evidence>
<dbReference type="CDD" id="cd01949">
    <property type="entry name" value="GGDEF"/>
    <property type="match status" value="1"/>
</dbReference>
<dbReference type="PANTHER" id="PTHR44757">
    <property type="entry name" value="DIGUANYLATE CYCLASE DGCP"/>
    <property type="match status" value="1"/>
</dbReference>
<dbReference type="Pfam" id="PF08448">
    <property type="entry name" value="PAS_4"/>
    <property type="match status" value="1"/>
</dbReference>
<dbReference type="SUPFAM" id="SSF55785">
    <property type="entry name" value="PYP-like sensor domain (PAS domain)"/>
    <property type="match status" value="2"/>
</dbReference>
<dbReference type="InterPro" id="IPR000014">
    <property type="entry name" value="PAS"/>
</dbReference>
<evidence type="ECO:0000313" key="4">
    <source>
        <dbReference type="EMBL" id="AMD90497.1"/>
    </source>
</evidence>
<dbReference type="InterPro" id="IPR035965">
    <property type="entry name" value="PAS-like_dom_sf"/>
</dbReference>
<feature type="region of interest" description="Disordered" evidence="1">
    <location>
        <begin position="531"/>
        <end position="552"/>
    </location>
</feature>
<accession>A0A0X8JKS9</accession>
<dbReference type="Gene3D" id="3.30.70.270">
    <property type="match status" value="1"/>
</dbReference>
<keyword evidence="5" id="KW-1185">Reference proteome</keyword>
<dbReference type="Pfam" id="PF00990">
    <property type="entry name" value="GGDEF"/>
    <property type="match status" value="1"/>
</dbReference>
<dbReference type="KEGG" id="dfi:AXF13_10420"/>
<dbReference type="CDD" id="cd00130">
    <property type="entry name" value="PAS"/>
    <property type="match status" value="1"/>
</dbReference>
<dbReference type="PROSITE" id="PS50112">
    <property type="entry name" value="PAS"/>
    <property type="match status" value="1"/>
</dbReference>
<dbReference type="SUPFAM" id="SSF55073">
    <property type="entry name" value="Nucleotide cyclase"/>
    <property type="match status" value="1"/>
</dbReference>
<dbReference type="Proteomes" id="UP000069241">
    <property type="component" value="Chromosome"/>
</dbReference>
<dbReference type="STRING" id="44742.AXF13_10420"/>